<dbReference type="InterPro" id="IPR016163">
    <property type="entry name" value="Ald_DH_C"/>
</dbReference>
<dbReference type="RefSeq" id="WP_189269729.1">
    <property type="nucleotide sequence ID" value="NZ_BMML01000064.1"/>
</dbReference>
<sequence length="504" mass="52280">MQNGSQVLSGSLDKALSAATRSFAQWGGFAPGLRVAVLRGLSEELAARRCELVATAATETGLGGQRLAGEVERTRLQLAQFARFIEDGGHFDAVIDPATDARPDVRRVNVPLGPVAVFAASNFPFAFGVAGTDTAAALAAGCPVIVKGHPSQPETARLVAAAVHAALTAAGAPAGAFQLLPESGLDTGRALVRAPEITAVAFTGSLTGGRALFDLAAARPRPIPVYAEMGSLNPVFLLPGAVMDAPEDLADAYVESLTASNGQLCTKPGVTFLPQGEPGDRFVARAVRQVEKREPDAVLNGSIWQRLVTGTAELADRPGVTVLAGCSAPDGAGRRFPVSLVQAALDTFLTDPALTEERFGPFGVIVRYDTQRALTAVASLDGHLTATIHLGTGDEDDARRLAADLTGKVGRLVWNGWPTGVAVTDAMHHGGPYPASTSAAHTSVGTHAIARFLRPVAFQNSPQSQLPAPLQDANPMGIPRRVAGRTTAEAIGPTTTNTEGRARK</sequence>
<dbReference type="InterPro" id="IPR016162">
    <property type="entry name" value="Ald_DH_N"/>
</dbReference>
<evidence type="ECO:0000313" key="5">
    <source>
        <dbReference type="Proteomes" id="UP000653411"/>
    </source>
</evidence>
<organism evidence="4 5">
    <name type="scientific">Streptomyces fuscichromogenes</name>
    <dbReference type="NCBI Taxonomy" id="1324013"/>
    <lineage>
        <taxon>Bacteria</taxon>
        <taxon>Bacillati</taxon>
        <taxon>Actinomycetota</taxon>
        <taxon>Actinomycetes</taxon>
        <taxon>Kitasatosporales</taxon>
        <taxon>Streptomycetaceae</taxon>
        <taxon>Streptomyces</taxon>
    </lineage>
</organism>
<dbReference type="GO" id="GO:0016620">
    <property type="term" value="F:oxidoreductase activity, acting on the aldehyde or oxo group of donors, NAD or NADP as acceptor"/>
    <property type="evidence" value="ECO:0007669"/>
    <property type="project" value="InterPro"/>
</dbReference>
<protein>
    <submittedName>
        <fullName evidence="4">2,5-dioxovalerate dehydrogenase</fullName>
    </submittedName>
</protein>
<feature type="region of interest" description="Disordered" evidence="2">
    <location>
        <begin position="460"/>
        <end position="504"/>
    </location>
</feature>
<dbReference type="Pfam" id="PF00171">
    <property type="entry name" value="Aldedh"/>
    <property type="match status" value="1"/>
</dbReference>
<dbReference type="InterPro" id="IPR044151">
    <property type="entry name" value="ALDH_KGSADH"/>
</dbReference>
<gene>
    <name evidence="4" type="ORF">GCM10011578_100670</name>
</gene>
<keyword evidence="5" id="KW-1185">Reference proteome</keyword>
<dbReference type="PANTHER" id="PTHR43353">
    <property type="entry name" value="SUCCINATE-SEMIALDEHYDE DEHYDROGENASE, MITOCHONDRIAL"/>
    <property type="match status" value="1"/>
</dbReference>
<feature type="domain" description="Aldehyde dehydrogenase" evidence="3">
    <location>
        <begin position="12"/>
        <end position="431"/>
    </location>
</feature>
<evidence type="ECO:0000313" key="4">
    <source>
        <dbReference type="EMBL" id="GGN47207.1"/>
    </source>
</evidence>
<reference evidence="4" key="1">
    <citation type="journal article" date="2014" name="Int. J. Syst. Evol. Microbiol.">
        <title>Complete genome sequence of Corynebacterium casei LMG S-19264T (=DSM 44701T), isolated from a smear-ripened cheese.</title>
        <authorList>
            <consortium name="US DOE Joint Genome Institute (JGI-PGF)"/>
            <person name="Walter F."/>
            <person name="Albersmeier A."/>
            <person name="Kalinowski J."/>
            <person name="Ruckert C."/>
        </authorList>
    </citation>
    <scope>NUCLEOTIDE SEQUENCE</scope>
    <source>
        <strain evidence="4">CGMCC 4.7110</strain>
    </source>
</reference>
<feature type="compositionally biased region" description="Polar residues" evidence="2">
    <location>
        <begin position="493"/>
        <end position="504"/>
    </location>
</feature>
<dbReference type="InterPro" id="IPR015590">
    <property type="entry name" value="Aldehyde_DH_dom"/>
</dbReference>
<dbReference type="AlphaFoldDB" id="A0A917XQY7"/>
<proteinExistence type="predicted"/>
<dbReference type="Gene3D" id="3.40.309.10">
    <property type="entry name" value="Aldehyde Dehydrogenase, Chain A, domain 2"/>
    <property type="match status" value="1"/>
</dbReference>
<dbReference type="SUPFAM" id="SSF53720">
    <property type="entry name" value="ALDH-like"/>
    <property type="match status" value="1"/>
</dbReference>
<dbReference type="EMBL" id="BMML01000064">
    <property type="protein sequence ID" value="GGN47207.1"/>
    <property type="molecule type" value="Genomic_DNA"/>
</dbReference>
<dbReference type="PANTHER" id="PTHR43353:SF3">
    <property type="entry name" value="ALDEHYDE DEHYDROGENASE-RELATED"/>
    <property type="match status" value="1"/>
</dbReference>
<dbReference type="CDD" id="cd07129">
    <property type="entry name" value="ALDH_KGSADH"/>
    <property type="match status" value="1"/>
</dbReference>
<keyword evidence="1" id="KW-0560">Oxidoreductase</keyword>
<reference evidence="4" key="2">
    <citation type="submission" date="2020-09" db="EMBL/GenBank/DDBJ databases">
        <authorList>
            <person name="Sun Q."/>
            <person name="Zhou Y."/>
        </authorList>
    </citation>
    <scope>NUCLEOTIDE SEQUENCE</scope>
    <source>
        <strain evidence="4">CGMCC 4.7110</strain>
    </source>
</reference>
<evidence type="ECO:0000256" key="2">
    <source>
        <dbReference type="SAM" id="MobiDB-lite"/>
    </source>
</evidence>
<dbReference type="Proteomes" id="UP000653411">
    <property type="component" value="Unassembled WGS sequence"/>
</dbReference>
<dbReference type="InterPro" id="IPR050740">
    <property type="entry name" value="Aldehyde_DH_Superfamily"/>
</dbReference>
<dbReference type="Gene3D" id="3.40.605.10">
    <property type="entry name" value="Aldehyde Dehydrogenase, Chain A, domain 1"/>
    <property type="match status" value="1"/>
</dbReference>
<dbReference type="InterPro" id="IPR016161">
    <property type="entry name" value="Ald_DH/histidinol_DH"/>
</dbReference>
<accession>A0A917XQY7</accession>
<comment type="caution">
    <text evidence="4">The sequence shown here is derived from an EMBL/GenBank/DDBJ whole genome shotgun (WGS) entry which is preliminary data.</text>
</comment>
<evidence type="ECO:0000256" key="1">
    <source>
        <dbReference type="ARBA" id="ARBA00023002"/>
    </source>
</evidence>
<name>A0A917XQY7_9ACTN</name>
<evidence type="ECO:0000259" key="3">
    <source>
        <dbReference type="Pfam" id="PF00171"/>
    </source>
</evidence>